<dbReference type="PANTHER" id="PTHR31963">
    <property type="entry name" value="RAS GUANINE NUCLEOTIDE EXCHANGE FACTOR K"/>
    <property type="match status" value="1"/>
</dbReference>
<dbReference type="Pfam" id="PF12056">
    <property type="entry name" value="DUF3537"/>
    <property type="match status" value="1"/>
</dbReference>
<feature type="transmembrane region" description="Helical" evidence="2">
    <location>
        <begin position="289"/>
        <end position="311"/>
    </location>
</feature>
<evidence type="ECO:0000256" key="2">
    <source>
        <dbReference type="SAM" id="Phobius"/>
    </source>
</evidence>
<feature type="transmembrane region" description="Helical" evidence="2">
    <location>
        <begin position="145"/>
        <end position="166"/>
    </location>
</feature>
<accession>A0A9D5BSZ9</accession>
<feature type="transmembrane region" description="Helical" evidence="2">
    <location>
        <begin position="196"/>
        <end position="214"/>
    </location>
</feature>
<evidence type="ECO:0000313" key="4">
    <source>
        <dbReference type="Proteomes" id="UP001085076"/>
    </source>
</evidence>
<keyword evidence="4" id="KW-1185">Reference proteome</keyword>
<feature type="compositionally biased region" description="Acidic residues" evidence="1">
    <location>
        <begin position="358"/>
        <end position="375"/>
    </location>
</feature>
<keyword evidence="2" id="KW-0472">Membrane</keyword>
<dbReference type="InterPro" id="IPR021924">
    <property type="entry name" value="DUF3537"/>
</dbReference>
<gene>
    <name evidence="3" type="ORF">J5N97_001966</name>
</gene>
<keyword evidence="2" id="KW-0812">Transmembrane</keyword>
<feature type="transmembrane region" description="Helical" evidence="2">
    <location>
        <begin position="423"/>
        <end position="446"/>
    </location>
</feature>
<reference evidence="3 4" key="1">
    <citation type="journal article" date="2022" name="Hortic Res">
        <title>The genome of Dioscorea zingiberensis sheds light on the biosynthesis, origin and evolution of the medicinally important diosgenin saponins.</title>
        <authorList>
            <person name="Li Y."/>
            <person name="Tan C."/>
            <person name="Li Z."/>
            <person name="Guo J."/>
            <person name="Li S."/>
            <person name="Chen X."/>
            <person name="Wang C."/>
            <person name="Dai X."/>
            <person name="Yang H."/>
            <person name="Song W."/>
            <person name="Hou L."/>
            <person name="Xu J."/>
            <person name="Tong Z."/>
            <person name="Xu A."/>
            <person name="Yuan X."/>
            <person name="Wang W."/>
            <person name="Yang Q."/>
            <person name="Chen L."/>
            <person name="Sun Z."/>
            <person name="Wang K."/>
            <person name="Pan B."/>
            <person name="Chen J."/>
            <person name="Bao Y."/>
            <person name="Liu F."/>
            <person name="Qi X."/>
            <person name="Gang D.R."/>
            <person name="Wen J."/>
            <person name="Li J."/>
        </authorList>
    </citation>
    <scope>NUCLEOTIDE SEQUENCE [LARGE SCALE GENOMIC DNA]</scope>
    <source>
        <strain evidence="3">Dzin_1.0</strain>
    </source>
</reference>
<dbReference type="OrthoDB" id="1916325at2759"/>
<evidence type="ECO:0000256" key="1">
    <source>
        <dbReference type="SAM" id="MobiDB-lite"/>
    </source>
</evidence>
<sequence length="447" mass="49678">MGRGGGGADGGAGKVPLLPKKNAYTRCVSHAGDELQSFRSCLRWMGVDQSDPFRMSISCAVFIILGIVVPILSYKLLASSKSSRRAYDVVVQLSLSSISAVSYFFITGLVRKFGLRRSLFLDKLVGESDLVLHGYMAELHRSFRILSLFVMPCFFIECAYRVWWYVSGSGPGRLIPFLGNHIATDVFCCVLELASWIYRTAIFFLVCVLFRLGCHLQILRLQDFAAGFQNEMDVASVLKAHLKIRKHLKVISHRYRNFIVAILCLVTMSNFASLLLTTRPHAKVTFSNTGELALCSIGLVMGLCICLRCAAKITHKAQAITSTAAAWHVFATVDYRDPESPPTATSHPINPPVNSNTDADDESEDEVGDEDDLGEIDEKKLHPHQMNTISYQRRQALVAYFENNRAGITVFGFVVDRAWIHTIFMVELSLVLWLLGKTIGISILAVV</sequence>
<organism evidence="3 4">
    <name type="scientific">Dioscorea zingiberensis</name>
    <dbReference type="NCBI Taxonomy" id="325984"/>
    <lineage>
        <taxon>Eukaryota</taxon>
        <taxon>Viridiplantae</taxon>
        <taxon>Streptophyta</taxon>
        <taxon>Embryophyta</taxon>
        <taxon>Tracheophyta</taxon>
        <taxon>Spermatophyta</taxon>
        <taxon>Magnoliopsida</taxon>
        <taxon>Liliopsida</taxon>
        <taxon>Dioscoreales</taxon>
        <taxon>Dioscoreaceae</taxon>
        <taxon>Dioscorea</taxon>
    </lineage>
</organism>
<feature type="transmembrane region" description="Helical" evidence="2">
    <location>
        <begin position="89"/>
        <end position="110"/>
    </location>
</feature>
<dbReference type="AlphaFoldDB" id="A0A9D5BSZ9"/>
<dbReference type="Proteomes" id="UP001085076">
    <property type="component" value="Unassembled WGS sequence"/>
</dbReference>
<protein>
    <submittedName>
        <fullName evidence="3">Uncharacterized protein</fullName>
    </submittedName>
</protein>
<evidence type="ECO:0000313" key="3">
    <source>
        <dbReference type="EMBL" id="KAJ0960207.1"/>
    </source>
</evidence>
<dbReference type="EMBL" id="JAGGNH010000098">
    <property type="protein sequence ID" value="KAJ0960207.1"/>
    <property type="molecule type" value="Genomic_DNA"/>
</dbReference>
<feature type="compositionally biased region" description="Polar residues" evidence="1">
    <location>
        <begin position="342"/>
        <end position="357"/>
    </location>
</feature>
<dbReference type="PANTHER" id="PTHR31963:SF16">
    <property type="entry name" value="OS06G0635200 PROTEIN"/>
    <property type="match status" value="1"/>
</dbReference>
<feature type="transmembrane region" description="Helical" evidence="2">
    <location>
        <begin position="255"/>
        <end position="277"/>
    </location>
</feature>
<keyword evidence="2" id="KW-1133">Transmembrane helix</keyword>
<feature type="region of interest" description="Disordered" evidence="1">
    <location>
        <begin position="338"/>
        <end position="379"/>
    </location>
</feature>
<name>A0A9D5BSZ9_9LILI</name>
<comment type="caution">
    <text evidence="3">The sequence shown here is derived from an EMBL/GenBank/DDBJ whole genome shotgun (WGS) entry which is preliminary data.</text>
</comment>
<proteinExistence type="predicted"/>
<feature type="transmembrane region" description="Helical" evidence="2">
    <location>
        <begin position="53"/>
        <end position="77"/>
    </location>
</feature>